<dbReference type="Gene3D" id="3.10.380.10">
    <property type="entry name" value="Colicin E3-like ribonuclease domain"/>
    <property type="match status" value="1"/>
</dbReference>
<dbReference type="KEGG" id="pec:W5S_4456"/>
<dbReference type="PANTHER" id="PTHR32305:SF15">
    <property type="entry name" value="PROTEIN RHSA-RELATED"/>
    <property type="match status" value="1"/>
</dbReference>
<accession>A0A0H3IEJ1</accession>
<protein>
    <submittedName>
        <fullName evidence="1">Hemolysin/hemagglutinin-like protein HecA</fullName>
    </submittedName>
</protein>
<dbReference type="NCBIfam" id="TIGR03696">
    <property type="entry name" value="Rhs_assc_core"/>
    <property type="match status" value="1"/>
</dbReference>
<dbReference type="STRING" id="1905730.W5S_4456"/>
<dbReference type="InterPro" id="IPR022385">
    <property type="entry name" value="Rhs_assc_core"/>
</dbReference>
<dbReference type="InterPro" id="IPR050708">
    <property type="entry name" value="T6SS_VgrG/RHS"/>
</dbReference>
<proteinExistence type="predicted"/>
<dbReference type="eggNOG" id="COG3209">
    <property type="taxonomic scope" value="Bacteria"/>
</dbReference>
<evidence type="ECO:0000313" key="1">
    <source>
        <dbReference type="EMBL" id="AFI92502.1"/>
    </source>
</evidence>
<dbReference type="HOGENOM" id="CLU_1538622_0_0_6"/>
<dbReference type="InterPro" id="IPR036725">
    <property type="entry name" value="ColE3_ribonuclease_sf"/>
</dbReference>
<dbReference type="PATRIC" id="fig|1166016.3.peg.4531"/>
<sequence length="174" mass="19742">MYCELRYQRQWYDAETGLYYNRHRYYDAESGQYLSPDPIGLLGGIRPQGYVHNPLELCDPFGLASCKLPNGQTVADFEKSLVKRPVNERVPVVKDMAESVANQNGWTRAKNIESKNKGRTIYQDGKHYSSVDAQHGCFEQISKKNGKHMAEIDMGENPISNSIDKSGEHDLVVK</sequence>
<dbReference type="AlphaFoldDB" id="A0A0H3IEJ1"/>
<name>A0A0H3IEJ1_PECPM</name>
<dbReference type="GO" id="GO:0003723">
    <property type="term" value="F:RNA binding"/>
    <property type="evidence" value="ECO:0007669"/>
    <property type="project" value="InterPro"/>
</dbReference>
<dbReference type="Proteomes" id="UP000008044">
    <property type="component" value="Chromosome"/>
</dbReference>
<dbReference type="Gene3D" id="2.180.10.10">
    <property type="entry name" value="RHS repeat-associated core"/>
    <property type="match status" value="1"/>
</dbReference>
<gene>
    <name evidence="1" type="ordered locus">W5S_4456</name>
</gene>
<dbReference type="EMBL" id="CP003415">
    <property type="protein sequence ID" value="AFI92502.1"/>
    <property type="molecule type" value="Genomic_DNA"/>
</dbReference>
<dbReference type="PANTHER" id="PTHR32305">
    <property type="match status" value="1"/>
</dbReference>
<organism evidence="1 2">
    <name type="scientific">Pectobacterium parmentieri</name>
    <dbReference type="NCBI Taxonomy" id="1905730"/>
    <lineage>
        <taxon>Bacteria</taxon>
        <taxon>Pseudomonadati</taxon>
        <taxon>Pseudomonadota</taxon>
        <taxon>Gammaproteobacteria</taxon>
        <taxon>Enterobacterales</taxon>
        <taxon>Pectobacteriaceae</taxon>
        <taxon>Pectobacterium</taxon>
    </lineage>
</organism>
<dbReference type="PRINTS" id="PR00394">
    <property type="entry name" value="RHSPROTEIN"/>
</dbReference>
<dbReference type="GO" id="GO:0043022">
    <property type="term" value="F:ribosome binding"/>
    <property type="evidence" value="ECO:0007669"/>
    <property type="project" value="InterPro"/>
</dbReference>
<evidence type="ECO:0000313" key="2">
    <source>
        <dbReference type="Proteomes" id="UP000008044"/>
    </source>
</evidence>
<reference evidence="1 2" key="1">
    <citation type="journal article" date="2012" name="J. Bacteriol.">
        <title>Genome sequence of Pectobacterium sp. strain SCC3193.</title>
        <authorList>
            <person name="Koskinen J.P."/>
            <person name="Laine P."/>
            <person name="Niemi O."/>
            <person name="Nykyri J."/>
            <person name="Harjunpaa H."/>
            <person name="Auvinen P."/>
            <person name="Paulin L."/>
            <person name="Pirhonen M."/>
            <person name="Palva T."/>
            <person name="Holm L."/>
        </authorList>
    </citation>
    <scope>NUCLEOTIDE SEQUENCE [LARGE SCALE GENOMIC DNA]</scope>
    <source>
        <strain evidence="1 2">SCC3193</strain>
    </source>
</reference>
<dbReference type="GO" id="GO:0016788">
    <property type="term" value="F:hydrolase activity, acting on ester bonds"/>
    <property type="evidence" value="ECO:0007669"/>
    <property type="project" value="InterPro"/>
</dbReference>